<dbReference type="GO" id="GO:0046872">
    <property type="term" value="F:metal ion binding"/>
    <property type="evidence" value="ECO:0007669"/>
    <property type="project" value="UniProtKB-KW"/>
</dbReference>
<dbReference type="GO" id="GO:0016791">
    <property type="term" value="F:phosphatase activity"/>
    <property type="evidence" value="ECO:0007669"/>
    <property type="project" value="UniProtKB-ARBA"/>
</dbReference>
<dbReference type="EMBL" id="CAADFE010000009">
    <property type="protein sequence ID" value="VFJ66262.1"/>
    <property type="molecule type" value="Genomic_DNA"/>
</dbReference>
<dbReference type="Gene3D" id="3.30.540.10">
    <property type="entry name" value="Fructose-1,6-Bisphosphatase, subunit A, domain 1"/>
    <property type="match status" value="1"/>
</dbReference>
<proteinExistence type="inferred from homology"/>
<evidence type="ECO:0000256" key="2">
    <source>
        <dbReference type="ARBA" id="ARBA00009759"/>
    </source>
</evidence>
<keyword evidence="5 6" id="KW-0460">Magnesium</keyword>
<organism evidence="7">
    <name type="scientific">Candidatus Kentrum sp. FW</name>
    <dbReference type="NCBI Taxonomy" id="2126338"/>
    <lineage>
        <taxon>Bacteria</taxon>
        <taxon>Pseudomonadati</taxon>
        <taxon>Pseudomonadota</taxon>
        <taxon>Gammaproteobacteria</taxon>
        <taxon>Candidatus Kentrum</taxon>
    </lineage>
</organism>
<evidence type="ECO:0000313" key="7">
    <source>
        <dbReference type="EMBL" id="VFJ66262.1"/>
    </source>
</evidence>
<dbReference type="SUPFAM" id="SSF56655">
    <property type="entry name" value="Carbohydrate phosphatase"/>
    <property type="match status" value="1"/>
</dbReference>
<evidence type="ECO:0000256" key="3">
    <source>
        <dbReference type="ARBA" id="ARBA00022723"/>
    </source>
</evidence>
<sequence>METFITLANQLADAAREIILPHYRQPMTVEDKPDRTPVTVVDRAVEAALRRLIGRAFPDHGIIGEESGSQCRSG</sequence>
<reference evidence="7" key="1">
    <citation type="submission" date="2019-02" db="EMBL/GenBank/DDBJ databases">
        <authorList>
            <person name="Gruber-Vodicka R. H."/>
            <person name="Seah K. B. B."/>
        </authorList>
    </citation>
    <scope>NUCLEOTIDE SEQUENCE</scope>
    <source>
        <strain evidence="7">BECK_BZ131</strain>
    </source>
</reference>
<comment type="similarity">
    <text evidence="2">Belongs to the inositol monophosphatase superfamily.</text>
</comment>
<gene>
    <name evidence="7" type="ORF">BECKFW1821C_GA0114237_100913</name>
</gene>
<feature type="binding site" evidence="6">
    <location>
        <position position="65"/>
    </location>
    <ligand>
        <name>Mg(2+)</name>
        <dbReference type="ChEBI" id="CHEBI:18420"/>
        <label>1</label>
        <note>catalytic</note>
    </ligand>
</feature>
<comment type="cofactor">
    <cofactor evidence="1 6">
        <name>Mg(2+)</name>
        <dbReference type="ChEBI" id="CHEBI:18420"/>
    </cofactor>
</comment>
<dbReference type="PANTHER" id="PTHR43200">
    <property type="entry name" value="PHOSPHATASE"/>
    <property type="match status" value="1"/>
</dbReference>
<dbReference type="Pfam" id="PF00459">
    <property type="entry name" value="Inositol_P"/>
    <property type="match status" value="1"/>
</dbReference>
<evidence type="ECO:0000256" key="1">
    <source>
        <dbReference type="ARBA" id="ARBA00001946"/>
    </source>
</evidence>
<dbReference type="GO" id="GO:0000105">
    <property type="term" value="P:L-histidine biosynthetic process"/>
    <property type="evidence" value="ECO:0007669"/>
    <property type="project" value="TreeGrafter"/>
</dbReference>
<evidence type="ECO:0000256" key="5">
    <source>
        <dbReference type="ARBA" id="ARBA00022842"/>
    </source>
</evidence>
<dbReference type="InterPro" id="IPR000760">
    <property type="entry name" value="Inositol_monophosphatase-like"/>
</dbReference>
<name>A0A450TGF1_9GAMM</name>
<accession>A0A450TGF1</accession>
<evidence type="ECO:0000256" key="6">
    <source>
        <dbReference type="PIRSR" id="PIRSR600760-2"/>
    </source>
</evidence>
<keyword evidence="3 6" id="KW-0479">Metal-binding</keyword>
<protein>
    <submittedName>
        <fullName evidence="7">Myo-inositol-1(Or 4)-monophosphatase</fullName>
    </submittedName>
</protein>
<keyword evidence="4" id="KW-0378">Hydrolase</keyword>
<dbReference type="InterPro" id="IPR051090">
    <property type="entry name" value="Inositol_monoP_superfamily"/>
</dbReference>
<evidence type="ECO:0000256" key="4">
    <source>
        <dbReference type="ARBA" id="ARBA00022801"/>
    </source>
</evidence>
<dbReference type="PANTHER" id="PTHR43200:SF6">
    <property type="entry name" value="3'(2'),5'-BISPHOSPHATE NUCLEOTIDASE"/>
    <property type="match status" value="1"/>
</dbReference>
<dbReference type="AlphaFoldDB" id="A0A450TGF1"/>